<comment type="caution">
    <text evidence="2">The sequence shown here is derived from an EMBL/GenBank/DDBJ whole genome shotgun (WGS) entry which is preliminary data.</text>
</comment>
<dbReference type="InterPro" id="IPR038062">
    <property type="entry name" value="ScdA-like_N_sf"/>
</dbReference>
<organism evidence="2 3">
    <name type="scientific">Blautia faecicola</name>
    <dbReference type="NCBI Taxonomy" id="2509240"/>
    <lineage>
        <taxon>Bacteria</taxon>
        <taxon>Bacillati</taxon>
        <taxon>Bacillota</taxon>
        <taxon>Clostridia</taxon>
        <taxon>Lachnospirales</taxon>
        <taxon>Lachnospiraceae</taxon>
        <taxon>Blautia</taxon>
    </lineage>
</organism>
<dbReference type="Gene3D" id="1.10.3910.10">
    <property type="entry name" value="SP0561-like"/>
    <property type="match status" value="1"/>
</dbReference>
<dbReference type="NCBIfam" id="TIGR03980">
    <property type="entry name" value="prismane_assoc"/>
    <property type="match status" value="1"/>
</dbReference>
<dbReference type="RefSeq" id="WP_022398937.1">
    <property type="nucleotide sequence ID" value="NZ_SDKC01000001.1"/>
</dbReference>
<dbReference type="AlphaFoldDB" id="A0A4Q1REY3"/>
<dbReference type="PANTHER" id="PTHR39341:SF1">
    <property type="entry name" value="DUF1858 DOMAIN-CONTAINING PROTEIN"/>
    <property type="match status" value="1"/>
</dbReference>
<dbReference type="OrthoDB" id="15017at2"/>
<accession>A0A4Q1REY3</accession>
<feature type="domain" description="DUF1858" evidence="1">
    <location>
        <begin position="4"/>
        <end position="53"/>
    </location>
</feature>
<reference evidence="2 3" key="1">
    <citation type="submission" date="2019-01" db="EMBL/GenBank/DDBJ databases">
        <title>Blautia sp. nov. KGMB01111 isolated human feces.</title>
        <authorList>
            <person name="Park J.-E."/>
            <person name="Kim J.-S."/>
            <person name="Park S.-H."/>
        </authorList>
    </citation>
    <scope>NUCLEOTIDE SEQUENCE [LARGE SCALE GENOMIC DNA]</scope>
    <source>
        <strain evidence="2 3">KGMB01111</strain>
    </source>
</reference>
<gene>
    <name evidence="2" type="ORF">ETP43_01850</name>
</gene>
<dbReference type="SUPFAM" id="SSF140683">
    <property type="entry name" value="SP0561-like"/>
    <property type="match status" value="1"/>
</dbReference>
<dbReference type="InterPro" id="IPR015077">
    <property type="entry name" value="DUF1858"/>
</dbReference>
<sequence>MKVTKETTMGEMLELDGGIAVILMQAGMHCVGCPSSIGESLEEACMVHGLDADVVLANINEYLSSKNA</sequence>
<evidence type="ECO:0000313" key="2">
    <source>
        <dbReference type="EMBL" id="RXS74107.1"/>
    </source>
</evidence>
<evidence type="ECO:0000313" key="3">
    <source>
        <dbReference type="Proteomes" id="UP000290106"/>
    </source>
</evidence>
<dbReference type="Pfam" id="PF08984">
    <property type="entry name" value="DUF1858"/>
    <property type="match status" value="1"/>
</dbReference>
<keyword evidence="3" id="KW-1185">Reference proteome</keyword>
<evidence type="ECO:0000259" key="1">
    <source>
        <dbReference type="Pfam" id="PF08984"/>
    </source>
</evidence>
<protein>
    <submittedName>
        <fullName evidence="2">DUF1858 domain-containing protein</fullName>
    </submittedName>
</protein>
<dbReference type="Proteomes" id="UP000290106">
    <property type="component" value="Unassembled WGS sequence"/>
</dbReference>
<dbReference type="PANTHER" id="PTHR39341">
    <property type="entry name" value="BSL7085 PROTEIN"/>
    <property type="match status" value="1"/>
</dbReference>
<dbReference type="InterPro" id="IPR023883">
    <property type="entry name" value="CHP03980_redox-disulphide"/>
</dbReference>
<dbReference type="EMBL" id="SDKC01000001">
    <property type="protein sequence ID" value="RXS74107.1"/>
    <property type="molecule type" value="Genomic_DNA"/>
</dbReference>
<proteinExistence type="predicted"/>
<name>A0A4Q1REY3_9FIRM</name>